<dbReference type="EMBL" id="FUEG01000002">
    <property type="protein sequence ID" value="SJL00741.1"/>
    <property type="molecule type" value="Genomic_DNA"/>
</dbReference>
<dbReference type="Gene3D" id="1.20.1280.50">
    <property type="match status" value="1"/>
</dbReference>
<dbReference type="OMA" id="RTIKLCP"/>
<dbReference type="OrthoDB" id="3365698at2759"/>
<proteinExistence type="predicted"/>
<feature type="region of interest" description="Disordered" evidence="1">
    <location>
        <begin position="24"/>
        <end position="44"/>
    </location>
</feature>
<dbReference type="InterPro" id="IPR032675">
    <property type="entry name" value="LRR_dom_sf"/>
</dbReference>
<sequence length="590" mass="67116">MLSHTWSPRVCSGCGCPNHYSPSATSYDEETAHDGPTFDNLLRSNDPPSPFEECELRDSISVGEAHVAAIDNHIAALKELQQALSSQLALIGAELEGLDSERGKVLAHIAQHKHLFSPVRRLPPEILFKIFLGTIIFPMPRTRSQRYENWWDFYPSESALWSIELVCKTWRRAVLDFPELWSSINISLSDDNFSPSNFRYTRRLGRQIARTRCHPVSILMYAGSPQTSFQTLPPELRMLLFSIQDRIQSLYLYLPPAFFHSVANLRLSLPILRNLTLLSTDSEKLHTLPRMTLFADAPLLNTLDAVDIRSVVHVLDLPYQQITRYYHVFHNRIHIGPQTYDILGVLSKVKTLEECDLRCEVRSAQLEENIPQSCQKLRALTLSSCAYACPESVLAQLFDALVVPHLSDLKVHCCVGRGQERDNKTFTTIRGLISRSQSPLTTFHFTHGNMDETDLLTFFRSASSTLQEVKLLDVGPMALTDGILAPLVISDVDNVLLPRLHTLNISGVMQFNTSLLVEMVVSRWTCKLPSFQRLRTIKLCPVFTTFKGRSNDESVRFSVLHQLKKYRTEGLELSYCITWASDWLCTYRTF</sequence>
<evidence type="ECO:0000313" key="4">
    <source>
        <dbReference type="Proteomes" id="UP000219338"/>
    </source>
</evidence>
<accession>A0A284QWD7</accession>
<gene>
    <name evidence="3" type="ORF">ARMOST_04055</name>
</gene>
<dbReference type="Pfam" id="PF12937">
    <property type="entry name" value="F-box-like"/>
    <property type="match status" value="1"/>
</dbReference>
<evidence type="ECO:0000256" key="1">
    <source>
        <dbReference type="SAM" id="MobiDB-lite"/>
    </source>
</evidence>
<name>A0A284QWD7_ARMOS</name>
<dbReference type="STRING" id="47428.A0A284QWD7"/>
<organism evidence="3 4">
    <name type="scientific">Armillaria ostoyae</name>
    <name type="common">Armillaria root rot fungus</name>
    <dbReference type="NCBI Taxonomy" id="47428"/>
    <lineage>
        <taxon>Eukaryota</taxon>
        <taxon>Fungi</taxon>
        <taxon>Dikarya</taxon>
        <taxon>Basidiomycota</taxon>
        <taxon>Agaricomycotina</taxon>
        <taxon>Agaricomycetes</taxon>
        <taxon>Agaricomycetidae</taxon>
        <taxon>Agaricales</taxon>
        <taxon>Marasmiineae</taxon>
        <taxon>Physalacriaceae</taxon>
        <taxon>Armillaria</taxon>
    </lineage>
</organism>
<dbReference type="InterPro" id="IPR001810">
    <property type="entry name" value="F-box_dom"/>
</dbReference>
<dbReference type="Proteomes" id="UP000219338">
    <property type="component" value="Unassembled WGS sequence"/>
</dbReference>
<dbReference type="Gene3D" id="3.80.10.10">
    <property type="entry name" value="Ribonuclease Inhibitor"/>
    <property type="match status" value="1"/>
</dbReference>
<dbReference type="AlphaFoldDB" id="A0A284QWD7"/>
<protein>
    <recommendedName>
        <fullName evidence="2">F-box domain-containing protein</fullName>
    </recommendedName>
</protein>
<keyword evidence="4" id="KW-1185">Reference proteome</keyword>
<evidence type="ECO:0000313" key="3">
    <source>
        <dbReference type="EMBL" id="SJL00741.1"/>
    </source>
</evidence>
<reference evidence="4" key="1">
    <citation type="journal article" date="2017" name="Nat. Ecol. Evol.">
        <title>Genome expansion and lineage-specific genetic innovations in the forest pathogenic fungi Armillaria.</title>
        <authorList>
            <person name="Sipos G."/>
            <person name="Prasanna A.N."/>
            <person name="Walter M.C."/>
            <person name="O'Connor E."/>
            <person name="Balint B."/>
            <person name="Krizsan K."/>
            <person name="Kiss B."/>
            <person name="Hess J."/>
            <person name="Varga T."/>
            <person name="Slot J."/>
            <person name="Riley R."/>
            <person name="Boka B."/>
            <person name="Rigling D."/>
            <person name="Barry K."/>
            <person name="Lee J."/>
            <person name="Mihaltcheva S."/>
            <person name="LaButti K."/>
            <person name="Lipzen A."/>
            <person name="Waldron R."/>
            <person name="Moloney N.M."/>
            <person name="Sperisen C."/>
            <person name="Kredics L."/>
            <person name="Vagvoelgyi C."/>
            <person name="Patrignani A."/>
            <person name="Fitzpatrick D."/>
            <person name="Nagy I."/>
            <person name="Doyle S."/>
            <person name="Anderson J.B."/>
            <person name="Grigoriev I.V."/>
            <person name="Gueldener U."/>
            <person name="Muensterkoetter M."/>
            <person name="Nagy L.G."/>
        </authorList>
    </citation>
    <scope>NUCLEOTIDE SEQUENCE [LARGE SCALE GENOMIC DNA]</scope>
    <source>
        <strain evidence="4">C18/9</strain>
    </source>
</reference>
<dbReference type="SUPFAM" id="SSF52047">
    <property type="entry name" value="RNI-like"/>
    <property type="match status" value="1"/>
</dbReference>
<feature type="domain" description="F-box" evidence="2">
    <location>
        <begin position="120"/>
        <end position="186"/>
    </location>
</feature>
<evidence type="ECO:0000259" key="2">
    <source>
        <dbReference type="Pfam" id="PF12937"/>
    </source>
</evidence>